<evidence type="ECO:0000256" key="1">
    <source>
        <dbReference type="SAM" id="SignalP"/>
    </source>
</evidence>
<reference evidence="2 3" key="1">
    <citation type="submission" date="2022-05" db="EMBL/GenBank/DDBJ databases">
        <title>Luteimonas sp. SX5, whole genome shotgun sequencing project.</title>
        <authorList>
            <person name="Zhao G."/>
            <person name="Shen L."/>
        </authorList>
    </citation>
    <scope>NUCLEOTIDE SEQUENCE [LARGE SCALE GENOMIC DNA]</scope>
    <source>
        <strain evidence="2 3">SX5</strain>
    </source>
</reference>
<feature type="signal peptide" evidence="1">
    <location>
        <begin position="1"/>
        <end position="22"/>
    </location>
</feature>
<accession>A0ABT0MM83</accession>
<proteinExistence type="predicted"/>
<keyword evidence="3" id="KW-1185">Reference proteome</keyword>
<evidence type="ECO:0000313" key="3">
    <source>
        <dbReference type="Proteomes" id="UP001431217"/>
    </source>
</evidence>
<protein>
    <recommendedName>
        <fullName evidence="4">Lipoprotein</fullName>
    </recommendedName>
</protein>
<evidence type="ECO:0008006" key="4">
    <source>
        <dbReference type="Google" id="ProtNLM"/>
    </source>
</evidence>
<dbReference type="PROSITE" id="PS51257">
    <property type="entry name" value="PROKAR_LIPOPROTEIN"/>
    <property type="match status" value="1"/>
</dbReference>
<feature type="chain" id="PRO_5047489636" description="Lipoprotein" evidence="1">
    <location>
        <begin position="23"/>
        <end position="179"/>
    </location>
</feature>
<comment type="caution">
    <text evidence="2">The sequence shown here is derived from an EMBL/GenBank/DDBJ whole genome shotgun (WGS) entry which is preliminary data.</text>
</comment>
<gene>
    <name evidence="2" type="ORF">M2650_15240</name>
</gene>
<evidence type="ECO:0000313" key="2">
    <source>
        <dbReference type="EMBL" id="MCL1635977.1"/>
    </source>
</evidence>
<keyword evidence="1" id="KW-0732">Signal</keyword>
<organism evidence="2 3">
    <name type="scientific">Luteimonas galliterrae</name>
    <dbReference type="NCBI Taxonomy" id="2940486"/>
    <lineage>
        <taxon>Bacteria</taxon>
        <taxon>Pseudomonadati</taxon>
        <taxon>Pseudomonadota</taxon>
        <taxon>Gammaproteobacteria</taxon>
        <taxon>Lysobacterales</taxon>
        <taxon>Lysobacteraceae</taxon>
        <taxon>Luteimonas</taxon>
    </lineage>
</organism>
<sequence>MEFKKAIAPLALGMALALGGCASNIPLNYAPSSVMSAEGALTVTDFRYLPAISGKVKPNQIRNTAIGNAYFDQNVDVFFKDAVFKELRFVGMKLNDPNKVLGGEIDEFLIDDLGYSVDWTLRVKYVVTEAGTGKVMYESTKTTQRKTSKFANVFGALNETIKLNVEEAMKDPQFMAAVK</sequence>
<dbReference type="RefSeq" id="WP_249475966.1">
    <property type="nucleotide sequence ID" value="NZ_JAMBEP010000005.1"/>
</dbReference>
<name>A0ABT0MM83_9GAMM</name>
<dbReference type="EMBL" id="JAMBEP010000005">
    <property type="protein sequence ID" value="MCL1635977.1"/>
    <property type="molecule type" value="Genomic_DNA"/>
</dbReference>
<dbReference type="Proteomes" id="UP001431217">
    <property type="component" value="Unassembled WGS sequence"/>
</dbReference>